<evidence type="ECO:0000256" key="1">
    <source>
        <dbReference type="SAM" id="MobiDB-lite"/>
    </source>
</evidence>
<dbReference type="SUPFAM" id="SSF56601">
    <property type="entry name" value="beta-lactamase/transpeptidase-like"/>
    <property type="match status" value="1"/>
</dbReference>
<dbReference type="InterPro" id="IPR052794">
    <property type="entry name" value="Mito_Ser_Protease_LACTB"/>
</dbReference>
<dbReference type="Proteomes" id="UP000184050">
    <property type="component" value="Unassembled WGS sequence"/>
</dbReference>
<dbReference type="GO" id="GO:0008233">
    <property type="term" value="F:peptidase activity"/>
    <property type="evidence" value="ECO:0007669"/>
    <property type="project" value="TreeGrafter"/>
</dbReference>
<dbReference type="AlphaFoldDB" id="A0A1M6C0S1"/>
<dbReference type="GO" id="GO:0019216">
    <property type="term" value="P:regulation of lipid metabolic process"/>
    <property type="evidence" value="ECO:0007669"/>
    <property type="project" value="TreeGrafter"/>
</dbReference>
<dbReference type="InterPro" id="IPR001466">
    <property type="entry name" value="Beta-lactam-related"/>
</dbReference>
<evidence type="ECO:0000313" key="4">
    <source>
        <dbReference type="Proteomes" id="UP000184050"/>
    </source>
</evidence>
<name>A0A1M6C0S1_9BACT</name>
<feature type="domain" description="Beta-lactamase-related" evidence="2">
    <location>
        <begin position="55"/>
        <end position="352"/>
    </location>
</feature>
<proteinExistence type="predicted"/>
<protein>
    <submittedName>
        <fullName evidence="3">CubicO group peptidase, beta-lactamase class C family</fullName>
    </submittedName>
</protein>
<dbReference type="EMBL" id="FQZE01000003">
    <property type="protein sequence ID" value="SHI54587.1"/>
    <property type="molecule type" value="Genomic_DNA"/>
</dbReference>
<dbReference type="STRING" id="1168035.SAMN05444280_10397"/>
<dbReference type="Gene3D" id="3.40.710.10">
    <property type="entry name" value="DD-peptidase/beta-lactamase superfamily"/>
    <property type="match status" value="1"/>
</dbReference>
<evidence type="ECO:0000259" key="2">
    <source>
        <dbReference type="Pfam" id="PF00144"/>
    </source>
</evidence>
<gene>
    <name evidence="3" type="ORF">SAMN05444280_10397</name>
</gene>
<dbReference type="GO" id="GO:0006508">
    <property type="term" value="P:proteolysis"/>
    <property type="evidence" value="ECO:0007669"/>
    <property type="project" value="TreeGrafter"/>
</dbReference>
<sequence length="393" mass="44382">MSVKNLFKLVFLLVILFISTQCKKNNDDILYNRSYIDEIKPAREKLVFFIRTNFVPGGTFAIAKDGEMIYSEGIGLASKDLEVPVTRNTKFRIGELSELFTNLIFHRMVKEGLLHPDSTIQNYYPAFPEKQYPLPLHHLVQQTSGLRNPKVNERDQMALNVSLKRGIELFRNDSLAAQPGWYQSPNIFNYNLLGAAMEEVSGKRFHNLLKTYVTDTLHLQNTVTDNPFITIKGRTNFYDYNYISQVVNATSKDLRFRAPSQGILSNAEDLVKFGNAMLFSDYFTEIIDDNFFESIPLYNNIPSQMANGWMLMTDTSGRTIYGKSGTVTGGTAAMLVYPDEKLVVAAVVNLTGLTNQMPVFDMAQPFLHEPEDGAQNTGEEESEPARADSTSQK</sequence>
<keyword evidence="4" id="KW-1185">Reference proteome</keyword>
<dbReference type="PANTHER" id="PTHR46520:SF1">
    <property type="entry name" value="SERINE BETA-LACTAMASE-LIKE PROTEIN LACTB, MITOCHONDRIAL"/>
    <property type="match status" value="1"/>
</dbReference>
<dbReference type="InterPro" id="IPR012338">
    <property type="entry name" value="Beta-lactam/transpept-like"/>
</dbReference>
<feature type="region of interest" description="Disordered" evidence="1">
    <location>
        <begin position="368"/>
        <end position="393"/>
    </location>
</feature>
<reference evidence="3 4" key="1">
    <citation type="submission" date="2016-11" db="EMBL/GenBank/DDBJ databases">
        <authorList>
            <person name="Jaros S."/>
            <person name="Januszkiewicz K."/>
            <person name="Wedrychowicz H."/>
        </authorList>
    </citation>
    <scope>NUCLEOTIDE SEQUENCE [LARGE SCALE GENOMIC DNA]</scope>
    <source>
        <strain evidence="3 4">DSM 27063</strain>
    </source>
</reference>
<accession>A0A1M6C0S1</accession>
<evidence type="ECO:0000313" key="3">
    <source>
        <dbReference type="EMBL" id="SHI54587.1"/>
    </source>
</evidence>
<organism evidence="3 4">
    <name type="scientific">Tangfeifania diversioriginum</name>
    <dbReference type="NCBI Taxonomy" id="1168035"/>
    <lineage>
        <taxon>Bacteria</taxon>
        <taxon>Pseudomonadati</taxon>
        <taxon>Bacteroidota</taxon>
        <taxon>Bacteroidia</taxon>
        <taxon>Marinilabiliales</taxon>
        <taxon>Prolixibacteraceae</taxon>
        <taxon>Tangfeifania</taxon>
    </lineage>
</organism>
<dbReference type="PANTHER" id="PTHR46520">
    <property type="entry name" value="SERINE BETA-LACTAMASE-LIKE PROTEIN LACTB, MITOCHONDRIAL"/>
    <property type="match status" value="1"/>
</dbReference>
<dbReference type="Pfam" id="PF00144">
    <property type="entry name" value="Beta-lactamase"/>
    <property type="match status" value="1"/>
</dbReference>